<gene>
    <name evidence="1" type="ORF">SLAVMIC_00248</name>
</gene>
<sequence>MNGTTGITNNKMEHLTREQKLTLNFIIKHSRNELDLKWKLKKYIESGDLSFLGAYKKELDMMVKATKQPSASVTND</sequence>
<evidence type="ECO:0000313" key="1">
    <source>
        <dbReference type="EMBL" id="CAG7580101.1"/>
    </source>
</evidence>
<protein>
    <submittedName>
        <fullName evidence="1">Uncharacterized protein</fullName>
    </submittedName>
</protein>
<dbReference type="EMBL" id="OU342829">
    <property type="protein sequence ID" value="CAG7580101.1"/>
    <property type="molecule type" value="Genomic_DNA"/>
</dbReference>
<reference evidence="1" key="1">
    <citation type="submission" date="2021-06" db="EMBL/GenBank/DDBJ databases">
        <authorList>
            <person name="Gannon L."/>
            <person name="Redgwell R T."/>
            <person name="Michniewski S."/>
            <person name="Harrison D C."/>
            <person name="Millard A."/>
        </authorList>
    </citation>
    <scope>NUCLEOTIDE SEQUENCE</scope>
</reference>
<organism evidence="1">
    <name type="scientific">uncultured marine phage</name>
    <dbReference type="NCBI Taxonomy" id="707152"/>
    <lineage>
        <taxon>Viruses</taxon>
        <taxon>environmental samples</taxon>
    </lineage>
</organism>
<proteinExistence type="predicted"/>
<name>A0A8D9C8L1_9VIRU</name>
<accession>A0A8D9C8L1</accession>